<dbReference type="SUPFAM" id="SSF57184">
    <property type="entry name" value="Growth factor receptor domain"/>
    <property type="match status" value="1"/>
</dbReference>
<dbReference type="PROSITE" id="PS01186">
    <property type="entry name" value="EGF_2"/>
    <property type="match status" value="3"/>
</dbReference>
<dbReference type="InterPro" id="IPR001881">
    <property type="entry name" value="EGF-like_Ca-bd_dom"/>
</dbReference>
<keyword evidence="1 6" id="KW-0245">EGF-like domain</keyword>
<dbReference type="PANTHER" id="PTHR12916:SF4">
    <property type="entry name" value="UNINFLATABLE, ISOFORM C"/>
    <property type="match status" value="1"/>
</dbReference>
<dbReference type="Proteomes" id="UP000593567">
    <property type="component" value="Unassembled WGS sequence"/>
</dbReference>
<feature type="domain" description="EGF-like" evidence="7">
    <location>
        <begin position="92"/>
        <end position="128"/>
    </location>
</feature>
<dbReference type="GO" id="GO:0005509">
    <property type="term" value="F:calcium ion binding"/>
    <property type="evidence" value="ECO:0007669"/>
    <property type="project" value="InterPro"/>
</dbReference>
<dbReference type="SMART" id="SM00179">
    <property type="entry name" value="EGF_CA"/>
    <property type="match status" value="5"/>
</dbReference>
<evidence type="ECO:0000256" key="5">
    <source>
        <dbReference type="ARBA" id="ARBA00023180"/>
    </source>
</evidence>
<accession>A0A7J7J9P4</accession>
<feature type="domain" description="EGF-like" evidence="7">
    <location>
        <begin position="168"/>
        <end position="205"/>
    </location>
</feature>
<dbReference type="InterPro" id="IPR009030">
    <property type="entry name" value="Growth_fac_rcpt_cys_sf"/>
</dbReference>
<evidence type="ECO:0000256" key="4">
    <source>
        <dbReference type="ARBA" id="ARBA00023157"/>
    </source>
</evidence>
<name>A0A7J7J9P4_BUGNE</name>
<feature type="domain" description="EGF-like" evidence="7">
    <location>
        <begin position="14"/>
        <end position="49"/>
    </location>
</feature>
<dbReference type="PROSITE" id="PS00022">
    <property type="entry name" value="EGF_1"/>
    <property type="match status" value="5"/>
</dbReference>
<keyword evidence="2" id="KW-0732">Signal</keyword>
<dbReference type="Gene3D" id="2.10.25.10">
    <property type="entry name" value="Laminin"/>
    <property type="match status" value="5"/>
</dbReference>
<keyword evidence="9" id="KW-1185">Reference proteome</keyword>
<proteinExistence type="predicted"/>
<evidence type="ECO:0000313" key="8">
    <source>
        <dbReference type="EMBL" id="KAF6022301.1"/>
    </source>
</evidence>
<dbReference type="EMBL" id="VXIV02002870">
    <property type="protein sequence ID" value="KAF6022301.1"/>
    <property type="molecule type" value="Genomic_DNA"/>
</dbReference>
<feature type="domain" description="EGF-like" evidence="7">
    <location>
        <begin position="130"/>
        <end position="166"/>
    </location>
</feature>
<dbReference type="InterPro" id="IPR000152">
    <property type="entry name" value="EGF-type_Asp/Asn_hydroxyl_site"/>
</dbReference>
<sequence>MKSLSFQGDDCTRSVDDCTGVDCNHGTCIDGHLNFTCQCDTGYTGVECDIELSACDWMPCVANQTAECIATPPLQYSCVCLLGYHGNTCDLDIDECSSSPCRNGGNCFNLVDRFVCQCATGWTGATCQVNIDDCKDGPCAGNSQCVDKVGNYTCICSPGLTGNDCDVDIDECADRPCMFDSVCVEPQPGTYECLCPDHLTGLHCEILSAATLLGSTHLSCPPLSDDIISIEFKFNTPLSSTLLYLTVNEESYQGMV</sequence>
<comment type="caution">
    <text evidence="8">The sequence shown here is derived from an EMBL/GenBank/DDBJ whole genome shotgun (WGS) entry which is preliminary data.</text>
</comment>
<dbReference type="FunFam" id="2.10.25.10:FF:000472">
    <property type="entry name" value="Uncharacterized protein, isoform A"/>
    <property type="match status" value="2"/>
</dbReference>
<dbReference type="InterPro" id="IPR000742">
    <property type="entry name" value="EGF"/>
</dbReference>
<keyword evidence="5" id="KW-0325">Glycoprotein</keyword>
<dbReference type="InterPro" id="IPR018097">
    <property type="entry name" value="EGF_Ca-bd_CS"/>
</dbReference>
<evidence type="ECO:0000256" key="6">
    <source>
        <dbReference type="PROSITE-ProRule" id="PRU00076"/>
    </source>
</evidence>
<dbReference type="PRINTS" id="PR00010">
    <property type="entry name" value="EGFBLOOD"/>
</dbReference>
<evidence type="ECO:0000256" key="3">
    <source>
        <dbReference type="ARBA" id="ARBA00022737"/>
    </source>
</evidence>
<feature type="disulfide bond" evidence="6">
    <location>
        <begin position="156"/>
        <end position="165"/>
    </location>
</feature>
<dbReference type="OrthoDB" id="5953235at2759"/>
<dbReference type="InterPro" id="IPR013032">
    <property type="entry name" value="EGF-like_CS"/>
</dbReference>
<keyword evidence="4 6" id="KW-1015">Disulfide bond</keyword>
<dbReference type="PANTHER" id="PTHR12916">
    <property type="entry name" value="CYTOCHROME C OXIDASE POLYPEPTIDE VIC-2"/>
    <property type="match status" value="1"/>
</dbReference>
<gene>
    <name evidence="8" type="ORF">EB796_019401</name>
</gene>
<dbReference type="Pfam" id="PF07645">
    <property type="entry name" value="EGF_CA"/>
    <property type="match status" value="1"/>
</dbReference>
<dbReference type="SUPFAM" id="SSF57196">
    <property type="entry name" value="EGF/Laminin"/>
    <property type="match status" value="2"/>
</dbReference>
<dbReference type="AlphaFoldDB" id="A0A7J7J9P4"/>
<dbReference type="PROSITE" id="PS50026">
    <property type="entry name" value="EGF_3"/>
    <property type="match status" value="5"/>
</dbReference>
<dbReference type="InterPro" id="IPR049883">
    <property type="entry name" value="NOTCH1_EGF-like"/>
</dbReference>
<feature type="disulfide bond" evidence="6">
    <location>
        <begin position="39"/>
        <end position="48"/>
    </location>
</feature>
<evidence type="ECO:0000259" key="7">
    <source>
        <dbReference type="PROSITE" id="PS50026"/>
    </source>
</evidence>
<feature type="disulfide bond" evidence="6">
    <location>
        <begin position="80"/>
        <end position="89"/>
    </location>
</feature>
<feature type="disulfide bond" evidence="6">
    <location>
        <begin position="118"/>
        <end position="127"/>
    </location>
</feature>
<evidence type="ECO:0000256" key="2">
    <source>
        <dbReference type="ARBA" id="ARBA00022729"/>
    </source>
</evidence>
<feature type="disulfide bond" evidence="6">
    <location>
        <begin position="18"/>
        <end position="28"/>
    </location>
</feature>
<dbReference type="Pfam" id="PF00008">
    <property type="entry name" value="EGF"/>
    <property type="match status" value="2"/>
</dbReference>
<feature type="disulfide bond" evidence="6">
    <location>
        <begin position="195"/>
        <end position="204"/>
    </location>
</feature>
<organism evidence="8 9">
    <name type="scientific">Bugula neritina</name>
    <name type="common">Brown bryozoan</name>
    <name type="synonym">Sertularia neritina</name>
    <dbReference type="NCBI Taxonomy" id="10212"/>
    <lineage>
        <taxon>Eukaryota</taxon>
        <taxon>Metazoa</taxon>
        <taxon>Spiralia</taxon>
        <taxon>Lophotrochozoa</taxon>
        <taxon>Bryozoa</taxon>
        <taxon>Gymnolaemata</taxon>
        <taxon>Cheilostomatida</taxon>
        <taxon>Flustrina</taxon>
        <taxon>Buguloidea</taxon>
        <taxon>Bugulidae</taxon>
        <taxon>Bugula</taxon>
    </lineage>
</organism>
<dbReference type="Pfam" id="PF12661">
    <property type="entry name" value="hEGF"/>
    <property type="match status" value="1"/>
</dbReference>
<dbReference type="PROSITE" id="PS00010">
    <property type="entry name" value="ASX_HYDROXYL"/>
    <property type="match status" value="3"/>
</dbReference>
<evidence type="ECO:0000256" key="1">
    <source>
        <dbReference type="ARBA" id="ARBA00022536"/>
    </source>
</evidence>
<dbReference type="PROSITE" id="PS01187">
    <property type="entry name" value="EGF_CA"/>
    <property type="match status" value="1"/>
</dbReference>
<comment type="caution">
    <text evidence="6">Lacks conserved residue(s) required for the propagation of feature annotation.</text>
</comment>
<reference evidence="8" key="1">
    <citation type="submission" date="2020-06" db="EMBL/GenBank/DDBJ databases">
        <title>Draft genome of Bugula neritina, a colonial animal packing powerful symbionts and potential medicines.</title>
        <authorList>
            <person name="Rayko M."/>
        </authorList>
    </citation>
    <scope>NUCLEOTIDE SEQUENCE [LARGE SCALE GENOMIC DNA]</scope>
    <source>
        <strain evidence="8">Kwan_BN1</strain>
    </source>
</reference>
<evidence type="ECO:0000313" key="9">
    <source>
        <dbReference type="Proteomes" id="UP000593567"/>
    </source>
</evidence>
<dbReference type="SMART" id="SM00181">
    <property type="entry name" value="EGF"/>
    <property type="match status" value="5"/>
</dbReference>
<feature type="domain" description="EGF-like" evidence="7">
    <location>
        <begin position="51"/>
        <end position="90"/>
    </location>
</feature>
<dbReference type="CDD" id="cd00054">
    <property type="entry name" value="EGF_CA"/>
    <property type="match status" value="3"/>
</dbReference>
<protein>
    <recommendedName>
        <fullName evidence="7">EGF-like domain-containing protein</fullName>
    </recommendedName>
</protein>
<keyword evidence="3" id="KW-0677">Repeat</keyword>